<feature type="non-terminal residue" evidence="6">
    <location>
        <position position="431"/>
    </location>
</feature>
<organism evidence="6 7">
    <name type="scientific">Paenibacillus sepulcri</name>
    <dbReference type="NCBI Taxonomy" id="359917"/>
    <lineage>
        <taxon>Bacteria</taxon>
        <taxon>Bacillati</taxon>
        <taxon>Bacillota</taxon>
        <taxon>Bacilli</taxon>
        <taxon>Bacillales</taxon>
        <taxon>Paenibacillaceae</taxon>
        <taxon>Paenibacillus</taxon>
    </lineage>
</organism>
<evidence type="ECO:0000313" key="6">
    <source>
        <dbReference type="EMBL" id="MBW7454182.1"/>
    </source>
</evidence>
<dbReference type="InterPro" id="IPR013783">
    <property type="entry name" value="Ig-like_fold"/>
</dbReference>
<dbReference type="Proteomes" id="UP001519887">
    <property type="component" value="Unassembled WGS sequence"/>
</dbReference>
<dbReference type="SUPFAM" id="SSF49785">
    <property type="entry name" value="Galactose-binding domain-like"/>
    <property type="match status" value="1"/>
</dbReference>
<sequence>MNQILLYFKLRKRSSLDKAPLYQDEMRVKQSKNGSAIKKTVSMILCGILAVTLLPSFPASADSNPAASASKVITAVAEDNERSIDFNDNWQFYLATRTPALISGNIVNGLQDPPDAPAAADIVKSGFDDRSWRTLNVPHDWSIEGQKLAGSSNSQGYLQGGLGWYRKTFTLPESMGDKKIAIDFEGVYADSVVYVNGNLVGEYPSGYTGFSYDITPYVTLGSDQPNVIAVKVQNMAPSGRWYTGSGITRPVSLVVTDKTRFLRHGLTYTTPGLEAAYKADKGADLAVTADIYSEASNGVTNIRTSVIAADGSVVATHTSDVVDYNPSTKLTLNDSFKVPDVHLWSIDDPYLYTIRTELITEINGGTGPNVVDSIDTSYGFRWVEIKDVDVTDADASANSGGFYLNGVYTKLQGVDLHHDDGALGAASTLDA</sequence>
<dbReference type="Gene3D" id="2.60.120.260">
    <property type="entry name" value="Galactose-binding domain-like"/>
    <property type="match status" value="1"/>
</dbReference>
<name>A0ABS7BZU5_9BACL</name>
<dbReference type="SUPFAM" id="SSF49303">
    <property type="entry name" value="beta-Galactosidase/glucuronidase domain"/>
    <property type="match status" value="1"/>
</dbReference>
<evidence type="ECO:0000259" key="5">
    <source>
        <dbReference type="Pfam" id="PF02837"/>
    </source>
</evidence>
<evidence type="ECO:0000256" key="3">
    <source>
        <dbReference type="ARBA" id="ARBA00023295"/>
    </source>
</evidence>
<evidence type="ECO:0000256" key="1">
    <source>
        <dbReference type="ARBA" id="ARBA00007401"/>
    </source>
</evidence>
<protein>
    <submittedName>
        <fullName evidence="6">Beta galactosidase jelly roll domain-containing protein</fullName>
    </submittedName>
</protein>
<dbReference type="Pfam" id="PF02837">
    <property type="entry name" value="Glyco_hydro_2_N"/>
    <property type="match status" value="1"/>
</dbReference>
<dbReference type="PANTHER" id="PTHR42732:SF1">
    <property type="entry name" value="BETA-MANNOSIDASE"/>
    <property type="match status" value="1"/>
</dbReference>
<feature type="domain" description="Glycosyl hydrolases family 2 sugar binding" evidence="5">
    <location>
        <begin position="161"/>
        <end position="254"/>
    </location>
</feature>
<keyword evidence="7" id="KW-1185">Reference proteome</keyword>
<evidence type="ECO:0000259" key="4">
    <source>
        <dbReference type="Pfam" id="PF00703"/>
    </source>
</evidence>
<dbReference type="InterPro" id="IPR051913">
    <property type="entry name" value="GH2_Domain-Containing"/>
</dbReference>
<comment type="similarity">
    <text evidence="1">Belongs to the glycosyl hydrolase 2 family.</text>
</comment>
<keyword evidence="2" id="KW-0378">Hydrolase</keyword>
<proteinExistence type="inferred from homology"/>
<keyword evidence="3" id="KW-0326">Glycosidase</keyword>
<comment type="caution">
    <text evidence="6">The sequence shown here is derived from an EMBL/GenBank/DDBJ whole genome shotgun (WGS) entry which is preliminary data.</text>
</comment>
<evidence type="ECO:0000256" key="2">
    <source>
        <dbReference type="ARBA" id="ARBA00022801"/>
    </source>
</evidence>
<dbReference type="InterPro" id="IPR006102">
    <property type="entry name" value="Ig-like_GH2"/>
</dbReference>
<feature type="domain" description="Glycoside hydrolase family 2 immunoglobulin-like beta-sandwich" evidence="4">
    <location>
        <begin position="280"/>
        <end position="381"/>
    </location>
</feature>
<gene>
    <name evidence="6" type="ORF">K0U00_09070</name>
</gene>
<dbReference type="InterPro" id="IPR008979">
    <property type="entry name" value="Galactose-bd-like_sf"/>
</dbReference>
<dbReference type="InterPro" id="IPR006104">
    <property type="entry name" value="Glyco_hydro_2_N"/>
</dbReference>
<dbReference type="Gene3D" id="2.60.40.10">
    <property type="entry name" value="Immunoglobulins"/>
    <property type="match status" value="1"/>
</dbReference>
<dbReference type="Pfam" id="PF00703">
    <property type="entry name" value="Glyco_hydro_2"/>
    <property type="match status" value="1"/>
</dbReference>
<evidence type="ECO:0000313" key="7">
    <source>
        <dbReference type="Proteomes" id="UP001519887"/>
    </source>
</evidence>
<accession>A0ABS7BZU5</accession>
<dbReference type="PANTHER" id="PTHR42732">
    <property type="entry name" value="BETA-GALACTOSIDASE"/>
    <property type="match status" value="1"/>
</dbReference>
<dbReference type="EMBL" id="JAHZIK010000164">
    <property type="protein sequence ID" value="MBW7454182.1"/>
    <property type="molecule type" value="Genomic_DNA"/>
</dbReference>
<dbReference type="InterPro" id="IPR036156">
    <property type="entry name" value="Beta-gal/glucu_dom_sf"/>
</dbReference>
<reference evidence="6 7" key="1">
    <citation type="submission" date="2021-07" db="EMBL/GenBank/DDBJ databases">
        <title>Paenibacillus radiodurans sp. nov., isolated from the southeastern edge of Tengger Desert.</title>
        <authorList>
            <person name="Zhang G."/>
        </authorList>
    </citation>
    <scope>NUCLEOTIDE SEQUENCE [LARGE SCALE GENOMIC DNA]</scope>
    <source>
        <strain evidence="6 7">CCM 7311</strain>
    </source>
</reference>